<name>A0A2S5CNP4_9GAMM</name>
<protein>
    <submittedName>
        <fullName evidence="2">Uncharacterized protein</fullName>
    </submittedName>
</protein>
<feature type="transmembrane region" description="Helical" evidence="1">
    <location>
        <begin position="20"/>
        <end position="39"/>
    </location>
</feature>
<comment type="caution">
    <text evidence="2">The sequence shown here is derived from an EMBL/GenBank/DDBJ whole genome shotgun (WGS) entry which is preliminary data.</text>
</comment>
<evidence type="ECO:0000313" key="2">
    <source>
        <dbReference type="EMBL" id="POZ52433.1"/>
    </source>
</evidence>
<reference evidence="2 3" key="1">
    <citation type="submission" date="2017-11" db="EMBL/GenBank/DDBJ databases">
        <title>Draft Genome Sequence of Methylobacter psychrotolerans Sph1T, an Obligate Methanotroph from Low-Temperature Environments.</title>
        <authorList>
            <person name="Oshkin I.Y."/>
            <person name="Miroshnikov K."/>
            <person name="Belova S.E."/>
            <person name="Korzhenkov A."/>
            <person name="Toshchakov S.V."/>
            <person name="Dedysh S.N."/>
        </authorList>
    </citation>
    <scope>NUCLEOTIDE SEQUENCE [LARGE SCALE GENOMIC DNA]</scope>
    <source>
        <strain evidence="2 3">Sph1</strain>
    </source>
</reference>
<dbReference type="AlphaFoldDB" id="A0A2S5CNP4"/>
<keyword evidence="1" id="KW-0472">Membrane</keyword>
<sequence>MGGLAWAELDNGTTTTVRLALFKGLTVTMTLGRCFLISLPRVGSKSTHQILPRCKTVSNSAFPISFQFCYSRVVVNGDG</sequence>
<evidence type="ECO:0000313" key="3">
    <source>
        <dbReference type="Proteomes" id="UP000237423"/>
    </source>
</evidence>
<keyword evidence="1" id="KW-0812">Transmembrane</keyword>
<dbReference type="EMBL" id="PGFZ01000003">
    <property type="protein sequence ID" value="POZ52433.1"/>
    <property type="molecule type" value="Genomic_DNA"/>
</dbReference>
<proteinExistence type="predicted"/>
<organism evidence="2 3">
    <name type="scientific">Methylovulum psychrotolerans</name>
    <dbReference type="NCBI Taxonomy" id="1704499"/>
    <lineage>
        <taxon>Bacteria</taxon>
        <taxon>Pseudomonadati</taxon>
        <taxon>Pseudomonadota</taxon>
        <taxon>Gammaproteobacteria</taxon>
        <taxon>Methylococcales</taxon>
        <taxon>Methylococcaceae</taxon>
        <taxon>Methylovulum</taxon>
    </lineage>
</organism>
<dbReference type="Proteomes" id="UP000237423">
    <property type="component" value="Unassembled WGS sequence"/>
</dbReference>
<evidence type="ECO:0000256" key="1">
    <source>
        <dbReference type="SAM" id="Phobius"/>
    </source>
</evidence>
<accession>A0A2S5CNP4</accession>
<keyword evidence="1" id="KW-1133">Transmembrane helix</keyword>
<gene>
    <name evidence="2" type="ORF">AADEFJLK_01915</name>
</gene>